<feature type="region of interest" description="Disordered" evidence="1">
    <location>
        <begin position="1"/>
        <end position="32"/>
    </location>
</feature>
<keyword evidence="3" id="KW-1185">Reference proteome</keyword>
<protein>
    <submittedName>
        <fullName evidence="2">Uncharacterized protein</fullName>
    </submittedName>
</protein>
<dbReference type="Proteomes" id="UP000545037">
    <property type="component" value="Unassembled WGS sequence"/>
</dbReference>
<dbReference type="AlphaFoldDB" id="A0A7W9CGM7"/>
<name>A0A7W9CGM7_9CAUL</name>
<evidence type="ECO:0000313" key="3">
    <source>
        <dbReference type="Proteomes" id="UP000545037"/>
    </source>
</evidence>
<sequence length="59" mass="6104">MTALLGQVRRSQVRNDAAGWHGQTDAGKGPRTLSRLSATALSASPTMVKDGASLDSCCT</sequence>
<evidence type="ECO:0000313" key="2">
    <source>
        <dbReference type="EMBL" id="MBB5745219.1"/>
    </source>
</evidence>
<gene>
    <name evidence="2" type="ORF">GGR13_000791</name>
</gene>
<dbReference type="EMBL" id="JACHOR010000001">
    <property type="protein sequence ID" value="MBB5745219.1"/>
    <property type="molecule type" value="Genomic_DNA"/>
</dbReference>
<evidence type="ECO:0000256" key="1">
    <source>
        <dbReference type="SAM" id="MobiDB-lite"/>
    </source>
</evidence>
<reference evidence="2 3" key="1">
    <citation type="submission" date="2020-08" db="EMBL/GenBank/DDBJ databases">
        <title>Genomic Encyclopedia of Type Strains, Phase IV (KMG-IV): sequencing the most valuable type-strain genomes for metagenomic binning, comparative biology and taxonomic classification.</title>
        <authorList>
            <person name="Goeker M."/>
        </authorList>
    </citation>
    <scope>NUCLEOTIDE SEQUENCE [LARGE SCALE GENOMIC DNA]</scope>
    <source>
        <strain evidence="2 3">DSM 4737</strain>
    </source>
</reference>
<proteinExistence type="predicted"/>
<accession>A0A7W9CGM7</accession>
<organism evidence="2 3">
    <name type="scientific">Brevundimonas variabilis</name>
    <dbReference type="NCBI Taxonomy" id="74312"/>
    <lineage>
        <taxon>Bacteria</taxon>
        <taxon>Pseudomonadati</taxon>
        <taxon>Pseudomonadota</taxon>
        <taxon>Alphaproteobacteria</taxon>
        <taxon>Caulobacterales</taxon>
        <taxon>Caulobacteraceae</taxon>
        <taxon>Brevundimonas</taxon>
    </lineage>
</organism>
<comment type="caution">
    <text evidence="2">The sequence shown here is derived from an EMBL/GenBank/DDBJ whole genome shotgun (WGS) entry which is preliminary data.</text>
</comment>